<dbReference type="AlphaFoldDB" id="A0AA38HI66"/>
<dbReference type="GO" id="GO:0016887">
    <property type="term" value="F:ATP hydrolysis activity"/>
    <property type="evidence" value="ECO:0007669"/>
    <property type="project" value="InterPro"/>
</dbReference>
<reference evidence="6" key="1">
    <citation type="journal article" date="2023" name="G3 (Bethesda)">
        <title>Whole genome assemblies of Zophobas morio and Tenebrio molitor.</title>
        <authorList>
            <person name="Kaur S."/>
            <person name="Stinson S.A."/>
            <person name="diCenzo G.C."/>
        </authorList>
    </citation>
    <scope>NUCLEOTIDE SEQUENCE</scope>
    <source>
        <strain evidence="6">QUZm001</strain>
    </source>
</reference>
<dbReference type="InterPro" id="IPR036412">
    <property type="entry name" value="HAD-like_sf"/>
</dbReference>
<evidence type="ECO:0000313" key="6">
    <source>
        <dbReference type="EMBL" id="KAJ3615983.1"/>
    </source>
</evidence>
<dbReference type="PRINTS" id="PR00119">
    <property type="entry name" value="CATATPASE"/>
</dbReference>
<sequence>MFDETKHELTKQYELVRINKINSIQKTGTVVLRREDVLYQYSVTSFEELEEQMMYYDDNGEIKLLSVEMRNKLQHMGHEYVVNGYRPLVVSSKIITDENIINADDIMFEGILVFKDLIRESIYDALTMFKKFNINFKILSGDSLDVVKNAVSQIGLDELKTLTGDEIVDMSPDELQIFIKGVNVFAKLTPMEKSMVIHDFVRHDNVVAYVGDGSSDVHAIKKADVGIAPNTSTPLAKKFADIIILDKNLTNFDGAIH</sequence>
<dbReference type="PRINTS" id="PR00120">
    <property type="entry name" value="HATPASE"/>
</dbReference>
<dbReference type="InterPro" id="IPR001757">
    <property type="entry name" value="P_typ_ATPase"/>
</dbReference>
<evidence type="ECO:0000256" key="4">
    <source>
        <dbReference type="ARBA" id="ARBA00022989"/>
    </source>
</evidence>
<evidence type="ECO:0000256" key="5">
    <source>
        <dbReference type="ARBA" id="ARBA00023136"/>
    </source>
</evidence>
<evidence type="ECO:0000256" key="3">
    <source>
        <dbReference type="ARBA" id="ARBA00022842"/>
    </source>
</evidence>
<dbReference type="InterPro" id="IPR023214">
    <property type="entry name" value="HAD_sf"/>
</dbReference>
<dbReference type="PANTHER" id="PTHR24093">
    <property type="entry name" value="CATION TRANSPORTING ATPASE"/>
    <property type="match status" value="1"/>
</dbReference>
<dbReference type="GO" id="GO:0019829">
    <property type="term" value="F:ATPase-coupled monoatomic cation transmembrane transporter activity"/>
    <property type="evidence" value="ECO:0007669"/>
    <property type="project" value="TreeGrafter"/>
</dbReference>
<keyword evidence="7" id="KW-1185">Reference proteome</keyword>
<accession>A0AA38HI66</accession>
<comment type="subcellular location">
    <subcellularLocation>
        <location evidence="1">Membrane</location>
    </subcellularLocation>
</comment>
<evidence type="ECO:0000256" key="2">
    <source>
        <dbReference type="ARBA" id="ARBA00022692"/>
    </source>
</evidence>
<keyword evidence="4" id="KW-1133">Transmembrane helix</keyword>
<protein>
    <recommendedName>
        <fullName evidence="8">Haloacid dehalogenase-like hydrolase</fullName>
    </recommendedName>
</protein>
<dbReference type="Gene3D" id="3.40.1110.10">
    <property type="entry name" value="Calcium-transporting ATPase, cytoplasmic domain N"/>
    <property type="match status" value="1"/>
</dbReference>
<evidence type="ECO:0000256" key="1">
    <source>
        <dbReference type="ARBA" id="ARBA00004370"/>
    </source>
</evidence>
<proteinExistence type="predicted"/>
<keyword evidence="5" id="KW-0472">Membrane</keyword>
<gene>
    <name evidence="6" type="ORF">Zmor_012145</name>
</gene>
<dbReference type="InterPro" id="IPR023299">
    <property type="entry name" value="ATPase_P-typ_cyto_dom_N"/>
</dbReference>
<dbReference type="Proteomes" id="UP001168821">
    <property type="component" value="Unassembled WGS sequence"/>
</dbReference>
<keyword evidence="2" id="KW-0812">Transmembrane</keyword>
<dbReference type="GO" id="GO:0005524">
    <property type="term" value="F:ATP binding"/>
    <property type="evidence" value="ECO:0007669"/>
    <property type="project" value="InterPro"/>
</dbReference>
<dbReference type="SUPFAM" id="SSF56784">
    <property type="entry name" value="HAD-like"/>
    <property type="match status" value="1"/>
</dbReference>
<dbReference type="GO" id="GO:0005886">
    <property type="term" value="C:plasma membrane"/>
    <property type="evidence" value="ECO:0007669"/>
    <property type="project" value="TreeGrafter"/>
</dbReference>
<keyword evidence="3" id="KW-0460">Magnesium</keyword>
<dbReference type="PANTHER" id="PTHR24093:SF128">
    <property type="entry name" value="MAGNESIUM-TRANSPORTING ATPASE, P-TYPE 1"/>
    <property type="match status" value="1"/>
</dbReference>
<name>A0AA38HI66_9CUCU</name>
<evidence type="ECO:0000313" key="7">
    <source>
        <dbReference type="Proteomes" id="UP001168821"/>
    </source>
</evidence>
<evidence type="ECO:0008006" key="8">
    <source>
        <dbReference type="Google" id="ProtNLM"/>
    </source>
</evidence>
<dbReference type="Gene3D" id="3.40.50.1000">
    <property type="entry name" value="HAD superfamily/HAD-like"/>
    <property type="match status" value="1"/>
</dbReference>
<organism evidence="6 7">
    <name type="scientific">Zophobas morio</name>
    <dbReference type="NCBI Taxonomy" id="2755281"/>
    <lineage>
        <taxon>Eukaryota</taxon>
        <taxon>Metazoa</taxon>
        <taxon>Ecdysozoa</taxon>
        <taxon>Arthropoda</taxon>
        <taxon>Hexapoda</taxon>
        <taxon>Insecta</taxon>
        <taxon>Pterygota</taxon>
        <taxon>Neoptera</taxon>
        <taxon>Endopterygota</taxon>
        <taxon>Coleoptera</taxon>
        <taxon>Polyphaga</taxon>
        <taxon>Cucujiformia</taxon>
        <taxon>Tenebrionidae</taxon>
        <taxon>Zophobas</taxon>
    </lineage>
</organism>
<comment type="caution">
    <text evidence="6">The sequence shown here is derived from an EMBL/GenBank/DDBJ whole genome shotgun (WGS) entry which is preliminary data.</text>
</comment>
<dbReference type="EMBL" id="JALNTZ010003783">
    <property type="protein sequence ID" value="KAJ3615983.1"/>
    <property type="molecule type" value="Genomic_DNA"/>
</dbReference>